<dbReference type="AlphaFoldDB" id="A0A133XUF6"/>
<keyword evidence="1" id="KW-0805">Transcription regulation</keyword>
<reference evidence="5 6" key="1">
    <citation type="submission" date="2016-01" db="EMBL/GenBank/DDBJ databases">
        <authorList>
            <person name="Oliw E.H."/>
        </authorList>
    </citation>
    <scope>NUCLEOTIDE SEQUENCE [LARGE SCALE GENOMIC DNA]</scope>
    <source>
        <strain evidence="5 6">KA00635</strain>
    </source>
</reference>
<comment type="caution">
    <text evidence="5">The sequence shown here is derived from an EMBL/GenBank/DDBJ whole genome shotgun (WGS) entry which is preliminary data.</text>
</comment>
<dbReference type="SMART" id="SM00345">
    <property type="entry name" value="HTH_GNTR"/>
    <property type="match status" value="1"/>
</dbReference>
<dbReference type="InterPro" id="IPR000524">
    <property type="entry name" value="Tscrpt_reg_HTH_GntR"/>
</dbReference>
<dbReference type="EMBL" id="LSCQ01000074">
    <property type="protein sequence ID" value="KXB34568.1"/>
    <property type="molecule type" value="Genomic_DNA"/>
</dbReference>
<dbReference type="STRING" id="87541.AWM71_05970"/>
<evidence type="ECO:0000256" key="1">
    <source>
        <dbReference type="ARBA" id="ARBA00023015"/>
    </source>
</evidence>
<dbReference type="Proteomes" id="UP000070422">
    <property type="component" value="Unassembled WGS sequence"/>
</dbReference>
<dbReference type="PROSITE" id="PS50949">
    <property type="entry name" value="HTH_GNTR"/>
    <property type="match status" value="1"/>
</dbReference>
<dbReference type="GO" id="GO:0003677">
    <property type="term" value="F:DNA binding"/>
    <property type="evidence" value="ECO:0007669"/>
    <property type="project" value="UniProtKB-KW"/>
</dbReference>
<gene>
    <name evidence="5" type="ORF">HMPREF3187_01336</name>
</gene>
<sequence length="129" mass="14718">MNLSSREERKQLKIEMPIYQQIARWVEEEIISDRLQANDQVPSTNEFSKIMQVNPATAGKGLKLLVDQGLLYKKRGLGMFVCEGAKEQLVARGQREFFEKKLPACLKEAEQLGIGKETIIQFIKEESSC</sequence>
<accession>A0A133XUF6</accession>
<dbReference type="PATRIC" id="fig|87541.4.peg.1320"/>
<name>A0A133XUF6_9LACT</name>
<dbReference type="InterPro" id="IPR036390">
    <property type="entry name" value="WH_DNA-bd_sf"/>
</dbReference>
<evidence type="ECO:0000256" key="2">
    <source>
        <dbReference type="ARBA" id="ARBA00023125"/>
    </source>
</evidence>
<proteinExistence type="predicted"/>
<evidence type="ECO:0000313" key="5">
    <source>
        <dbReference type="EMBL" id="KXB34568.1"/>
    </source>
</evidence>
<dbReference type="CDD" id="cd07377">
    <property type="entry name" value="WHTH_GntR"/>
    <property type="match status" value="1"/>
</dbReference>
<dbReference type="InterPro" id="IPR036388">
    <property type="entry name" value="WH-like_DNA-bd_sf"/>
</dbReference>
<dbReference type="Pfam" id="PF00392">
    <property type="entry name" value="GntR"/>
    <property type="match status" value="1"/>
</dbReference>
<keyword evidence="3" id="KW-0804">Transcription</keyword>
<dbReference type="PANTHER" id="PTHR38445:SF10">
    <property type="entry name" value="GNTR-FAMILY TRANSCRIPTIONAL REGULATOR"/>
    <property type="match status" value="1"/>
</dbReference>
<dbReference type="GO" id="GO:0003700">
    <property type="term" value="F:DNA-binding transcription factor activity"/>
    <property type="evidence" value="ECO:0007669"/>
    <property type="project" value="InterPro"/>
</dbReference>
<feature type="domain" description="HTH gntR-type" evidence="4">
    <location>
        <begin position="16"/>
        <end position="84"/>
    </location>
</feature>
<protein>
    <submittedName>
        <fullName evidence="5">Transcriptional regulator, GntR family</fullName>
    </submittedName>
</protein>
<dbReference type="SUPFAM" id="SSF46785">
    <property type="entry name" value="Winged helix' DNA-binding domain"/>
    <property type="match status" value="1"/>
</dbReference>
<dbReference type="Gene3D" id="1.10.10.10">
    <property type="entry name" value="Winged helix-like DNA-binding domain superfamily/Winged helix DNA-binding domain"/>
    <property type="match status" value="1"/>
</dbReference>
<evidence type="ECO:0000313" key="6">
    <source>
        <dbReference type="Proteomes" id="UP000070422"/>
    </source>
</evidence>
<evidence type="ECO:0000256" key="3">
    <source>
        <dbReference type="ARBA" id="ARBA00023163"/>
    </source>
</evidence>
<organism evidence="5 6">
    <name type="scientific">Aerococcus christensenii</name>
    <dbReference type="NCBI Taxonomy" id="87541"/>
    <lineage>
        <taxon>Bacteria</taxon>
        <taxon>Bacillati</taxon>
        <taxon>Bacillota</taxon>
        <taxon>Bacilli</taxon>
        <taxon>Lactobacillales</taxon>
        <taxon>Aerococcaceae</taxon>
        <taxon>Aerococcus</taxon>
    </lineage>
</organism>
<dbReference type="PANTHER" id="PTHR38445">
    <property type="entry name" value="HTH-TYPE TRANSCRIPTIONAL REPRESSOR YTRA"/>
    <property type="match status" value="1"/>
</dbReference>
<evidence type="ECO:0000259" key="4">
    <source>
        <dbReference type="PROSITE" id="PS50949"/>
    </source>
</evidence>
<keyword evidence="2" id="KW-0238">DNA-binding</keyword>